<protein>
    <recommendedName>
        <fullName evidence="9">Sporulation integral membrane protein YtvI</fullName>
    </recommendedName>
</protein>
<evidence type="ECO:0000256" key="1">
    <source>
        <dbReference type="ARBA" id="ARBA00004141"/>
    </source>
</evidence>
<dbReference type="PANTHER" id="PTHR21716:SF68">
    <property type="entry name" value="TRANSPORT PROTEIN YTVI-RELATED"/>
    <property type="match status" value="1"/>
</dbReference>
<dbReference type="Proteomes" id="UP000215545">
    <property type="component" value="Unassembled WGS sequence"/>
</dbReference>
<feature type="transmembrane region" description="Helical" evidence="6">
    <location>
        <begin position="246"/>
        <end position="265"/>
    </location>
</feature>
<name>A0ABX4EER5_9BACI</name>
<feature type="transmembrane region" description="Helical" evidence="6">
    <location>
        <begin position="153"/>
        <end position="175"/>
    </location>
</feature>
<accession>A0ABX4EER5</accession>
<evidence type="ECO:0000256" key="6">
    <source>
        <dbReference type="SAM" id="Phobius"/>
    </source>
</evidence>
<comment type="subcellular location">
    <subcellularLocation>
        <location evidence="1">Membrane</location>
        <topology evidence="1">Multi-pass membrane protein</topology>
    </subcellularLocation>
</comment>
<comment type="similarity">
    <text evidence="2">Belongs to the autoinducer-2 exporter (AI-2E) (TC 2.A.86) family.</text>
</comment>
<evidence type="ECO:0008006" key="9">
    <source>
        <dbReference type="Google" id="ProtNLM"/>
    </source>
</evidence>
<dbReference type="InterPro" id="IPR002549">
    <property type="entry name" value="AI-2E-like"/>
</dbReference>
<dbReference type="Pfam" id="PF01594">
    <property type="entry name" value="AI-2E_transport"/>
    <property type="match status" value="1"/>
</dbReference>
<keyword evidence="5 6" id="KW-0472">Membrane</keyword>
<proteinExistence type="inferred from homology"/>
<evidence type="ECO:0000313" key="8">
    <source>
        <dbReference type="Proteomes" id="UP000215545"/>
    </source>
</evidence>
<keyword evidence="3 6" id="KW-0812">Transmembrane</keyword>
<dbReference type="EMBL" id="MWSK01000001">
    <property type="protein sequence ID" value="OXS80611.1"/>
    <property type="molecule type" value="Genomic_DNA"/>
</dbReference>
<feature type="transmembrane region" description="Helical" evidence="6">
    <location>
        <begin position="214"/>
        <end position="234"/>
    </location>
</feature>
<feature type="transmembrane region" description="Helical" evidence="6">
    <location>
        <begin position="309"/>
        <end position="334"/>
    </location>
</feature>
<evidence type="ECO:0000313" key="7">
    <source>
        <dbReference type="EMBL" id="OXS80611.1"/>
    </source>
</evidence>
<keyword evidence="8" id="KW-1185">Reference proteome</keyword>
<evidence type="ECO:0000256" key="5">
    <source>
        <dbReference type="ARBA" id="ARBA00023136"/>
    </source>
</evidence>
<keyword evidence="4 6" id="KW-1133">Transmembrane helix</keyword>
<evidence type="ECO:0000256" key="2">
    <source>
        <dbReference type="ARBA" id="ARBA00009773"/>
    </source>
</evidence>
<reference evidence="8" key="1">
    <citation type="submission" date="2017-03" db="EMBL/GenBank/DDBJ databases">
        <title>Bacillus sp. V-88(T) DSM27956, whole genome shotgun sequencing project.</title>
        <authorList>
            <person name="Dastager S.G."/>
            <person name="Neurgaonkar P.S."/>
            <person name="Dharne M.S."/>
        </authorList>
    </citation>
    <scope>NUCLEOTIDE SEQUENCE [LARGE SCALE GENOMIC DNA]</scope>
    <source>
        <strain evidence="8">DSM 25145</strain>
    </source>
</reference>
<evidence type="ECO:0000256" key="3">
    <source>
        <dbReference type="ARBA" id="ARBA00022692"/>
    </source>
</evidence>
<comment type="caution">
    <text evidence="7">The sequence shown here is derived from an EMBL/GenBank/DDBJ whole genome shotgun (WGS) entry which is preliminary data.</text>
</comment>
<organism evidence="7 8">
    <name type="scientific">Domibacillus enclensis</name>
    <dbReference type="NCBI Taxonomy" id="1017273"/>
    <lineage>
        <taxon>Bacteria</taxon>
        <taxon>Bacillati</taxon>
        <taxon>Bacillota</taxon>
        <taxon>Bacilli</taxon>
        <taxon>Bacillales</taxon>
        <taxon>Bacillaceae</taxon>
        <taxon>Domibacillus</taxon>
    </lineage>
</organism>
<evidence type="ECO:0000256" key="4">
    <source>
        <dbReference type="ARBA" id="ARBA00022989"/>
    </source>
</evidence>
<sequence length="344" mass="37564">MEACTMRITFQSILISAALLLLYWLLPILKPFIAGAFFAAALHKPAHFIQKKGFSSRSSAVFIALIWILFFFALSLFLFGWISARTASHLNYVIPHYMPIASAHLAQAVQEVLSFLTADQKEYLIQSIASLEQSVGTLIQDYAGKWLLIGTGYALALTGTAAEMIIAVLTAFFLVKDGTALIAFLPEPIRQKTAAAADDFSSSLYAFGYAQLQLFILTFIAASIGFFLLGIPHILELGFLTAVLEFLPIIGASLLFIPLILFSFITGQTKTALFAAILYIVLTLMRQLMEPKLVEGAAGLHPLAMLFTAFAGFQLAGVFGLIAGPLFFLAFLSMHRAGLIFTKR</sequence>
<feature type="transmembrane region" description="Helical" evidence="6">
    <location>
        <begin position="61"/>
        <end position="82"/>
    </location>
</feature>
<gene>
    <name evidence="7" type="ORF">B1B05_03805</name>
</gene>
<dbReference type="PANTHER" id="PTHR21716">
    <property type="entry name" value="TRANSMEMBRANE PROTEIN"/>
    <property type="match status" value="1"/>
</dbReference>